<keyword evidence="4" id="KW-0862">Zinc</keyword>
<dbReference type="OrthoDB" id="9439903at2759"/>
<dbReference type="InterPro" id="IPR036236">
    <property type="entry name" value="Znf_C2H2_sf"/>
</dbReference>
<evidence type="ECO:0000259" key="6">
    <source>
        <dbReference type="PROSITE" id="PS50157"/>
    </source>
</evidence>
<dbReference type="EMBL" id="VZZY01014519">
    <property type="protein sequence ID" value="NXW60612.1"/>
    <property type="molecule type" value="Genomic_DNA"/>
</dbReference>
<dbReference type="PANTHER" id="PTHR23226:SF375">
    <property type="entry name" value="C2H2-TYPE DOMAIN-CONTAINING PROTEIN-RELATED"/>
    <property type="match status" value="1"/>
</dbReference>
<feature type="domain" description="C2H2-type" evidence="6">
    <location>
        <begin position="8"/>
        <end position="35"/>
    </location>
</feature>
<dbReference type="PANTHER" id="PTHR23226">
    <property type="entry name" value="ZINC FINGER AND SCAN DOMAIN-CONTAINING"/>
    <property type="match status" value="1"/>
</dbReference>
<evidence type="ECO:0000256" key="3">
    <source>
        <dbReference type="ARBA" id="ARBA00022771"/>
    </source>
</evidence>
<keyword evidence="2" id="KW-0677">Repeat</keyword>
<protein>
    <submittedName>
        <fullName evidence="7">ZN252 protein</fullName>
    </submittedName>
</protein>
<evidence type="ECO:0000313" key="8">
    <source>
        <dbReference type="Proteomes" id="UP000541249"/>
    </source>
</evidence>
<gene>
    <name evidence="7" type="primary">Znf252_1</name>
    <name evidence="7" type="ORF">EURGUL_R15180</name>
</gene>
<dbReference type="InterPro" id="IPR013087">
    <property type="entry name" value="Znf_C2H2_type"/>
</dbReference>
<reference evidence="7 8" key="1">
    <citation type="submission" date="2019-09" db="EMBL/GenBank/DDBJ databases">
        <title>Bird 10,000 Genomes (B10K) Project - Family phase.</title>
        <authorList>
            <person name="Zhang G."/>
        </authorList>
    </citation>
    <scope>NUCLEOTIDE SEQUENCE [LARGE SCALE GENOMIC DNA]</scope>
    <source>
        <strain evidence="7">B10K-DU-002-51</strain>
        <tissue evidence="7">Muscle</tissue>
    </source>
</reference>
<keyword evidence="8" id="KW-1185">Reference proteome</keyword>
<keyword evidence="3 5" id="KW-0863">Zinc-finger</keyword>
<name>A0A7L4DGT3_9AVES</name>
<feature type="non-terminal residue" evidence="7">
    <location>
        <position position="1"/>
    </location>
</feature>
<dbReference type="Pfam" id="PF00096">
    <property type="entry name" value="zf-C2H2"/>
    <property type="match status" value="2"/>
</dbReference>
<comment type="caution">
    <text evidence="7">The sequence shown here is derived from an EMBL/GenBank/DDBJ whole genome shotgun (WGS) entry which is preliminary data.</text>
</comment>
<sequence>LHTREQPYKWDKCGKNFRSSAHLVSHQILESGKRNFKCSTCGKDFKQAVSLKQHLKTHEAHEPHC</sequence>
<organism evidence="7 8">
    <name type="scientific">Eurystomus gularis</name>
    <dbReference type="NCBI Taxonomy" id="325343"/>
    <lineage>
        <taxon>Eukaryota</taxon>
        <taxon>Metazoa</taxon>
        <taxon>Chordata</taxon>
        <taxon>Craniata</taxon>
        <taxon>Vertebrata</taxon>
        <taxon>Euteleostomi</taxon>
        <taxon>Archelosauria</taxon>
        <taxon>Archosauria</taxon>
        <taxon>Dinosauria</taxon>
        <taxon>Saurischia</taxon>
        <taxon>Theropoda</taxon>
        <taxon>Coelurosauria</taxon>
        <taxon>Aves</taxon>
        <taxon>Neognathae</taxon>
        <taxon>Neoaves</taxon>
        <taxon>Telluraves</taxon>
        <taxon>Coraciimorphae</taxon>
        <taxon>Coraciiformes</taxon>
        <taxon>Coraciidae</taxon>
        <taxon>Eurystomus</taxon>
    </lineage>
</organism>
<evidence type="ECO:0000256" key="2">
    <source>
        <dbReference type="ARBA" id="ARBA00022737"/>
    </source>
</evidence>
<dbReference type="PROSITE" id="PS50157">
    <property type="entry name" value="ZINC_FINGER_C2H2_2"/>
    <property type="match status" value="2"/>
</dbReference>
<dbReference type="GO" id="GO:0000978">
    <property type="term" value="F:RNA polymerase II cis-regulatory region sequence-specific DNA binding"/>
    <property type="evidence" value="ECO:0007669"/>
    <property type="project" value="TreeGrafter"/>
</dbReference>
<dbReference type="AlphaFoldDB" id="A0A7L4DGT3"/>
<keyword evidence="1" id="KW-0479">Metal-binding</keyword>
<dbReference type="Proteomes" id="UP000541249">
    <property type="component" value="Unassembled WGS sequence"/>
</dbReference>
<accession>A0A7L4DGT3</accession>
<evidence type="ECO:0000256" key="5">
    <source>
        <dbReference type="PROSITE-ProRule" id="PRU00042"/>
    </source>
</evidence>
<evidence type="ECO:0000256" key="4">
    <source>
        <dbReference type="ARBA" id="ARBA00022833"/>
    </source>
</evidence>
<dbReference type="SUPFAM" id="SSF57667">
    <property type="entry name" value="beta-beta-alpha zinc fingers"/>
    <property type="match status" value="1"/>
</dbReference>
<feature type="domain" description="C2H2-type" evidence="6">
    <location>
        <begin position="36"/>
        <end position="63"/>
    </location>
</feature>
<dbReference type="SMART" id="SM00355">
    <property type="entry name" value="ZnF_C2H2"/>
    <property type="match status" value="1"/>
</dbReference>
<evidence type="ECO:0000313" key="7">
    <source>
        <dbReference type="EMBL" id="NXW60612.1"/>
    </source>
</evidence>
<dbReference type="GO" id="GO:0000981">
    <property type="term" value="F:DNA-binding transcription factor activity, RNA polymerase II-specific"/>
    <property type="evidence" value="ECO:0007669"/>
    <property type="project" value="TreeGrafter"/>
</dbReference>
<dbReference type="Gene3D" id="3.30.160.60">
    <property type="entry name" value="Classic Zinc Finger"/>
    <property type="match status" value="2"/>
</dbReference>
<feature type="non-terminal residue" evidence="7">
    <location>
        <position position="65"/>
    </location>
</feature>
<proteinExistence type="predicted"/>
<dbReference type="GO" id="GO:0008270">
    <property type="term" value="F:zinc ion binding"/>
    <property type="evidence" value="ECO:0007669"/>
    <property type="project" value="UniProtKB-KW"/>
</dbReference>
<dbReference type="PROSITE" id="PS00028">
    <property type="entry name" value="ZINC_FINGER_C2H2_1"/>
    <property type="match status" value="1"/>
</dbReference>
<evidence type="ECO:0000256" key="1">
    <source>
        <dbReference type="ARBA" id="ARBA00022723"/>
    </source>
</evidence>
<dbReference type="FunFam" id="3.30.160.60:FF:002343">
    <property type="entry name" value="Zinc finger protein 33A"/>
    <property type="match status" value="1"/>
</dbReference>